<dbReference type="Gene3D" id="3.40.50.980">
    <property type="match status" value="3"/>
</dbReference>
<dbReference type="GO" id="GO:0044550">
    <property type="term" value="P:secondary metabolite biosynthetic process"/>
    <property type="evidence" value="ECO:0007669"/>
    <property type="project" value="TreeGrafter"/>
</dbReference>
<evidence type="ECO:0008006" key="7">
    <source>
        <dbReference type="Google" id="ProtNLM"/>
    </source>
</evidence>
<dbReference type="GO" id="GO:0031177">
    <property type="term" value="F:phosphopantetheine binding"/>
    <property type="evidence" value="ECO:0007669"/>
    <property type="project" value="TreeGrafter"/>
</dbReference>
<dbReference type="GO" id="GO:0005829">
    <property type="term" value="C:cytosol"/>
    <property type="evidence" value="ECO:0007669"/>
    <property type="project" value="TreeGrafter"/>
</dbReference>
<protein>
    <recommendedName>
        <fullName evidence="7">AMP-dependent synthetase/ligase domain-containing protein</fullName>
    </recommendedName>
</protein>
<keyword evidence="1" id="KW-0596">Phosphopantetheine</keyword>
<feature type="domain" description="Condensation" evidence="4">
    <location>
        <begin position="93"/>
        <end position="166"/>
    </location>
</feature>
<evidence type="ECO:0000313" key="6">
    <source>
        <dbReference type="Proteomes" id="UP000703661"/>
    </source>
</evidence>
<comment type="caution">
    <text evidence="5">The sequence shown here is derived from an EMBL/GenBank/DDBJ whole genome shotgun (WGS) entry which is preliminary data.</text>
</comment>
<feature type="non-terminal residue" evidence="5">
    <location>
        <position position="377"/>
    </location>
</feature>
<dbReference type="Proteomes" id="UP000703661">
    <property type="component" value="Unassembled WGS sequence"/>
</dbReference>
<name>A0A9P6ME45_9FUNG</name>
<keyword evidence="6" id="KW-1185">Reference proteome</keyword>
<evidence type="ECO:0000259" key="4">
    <source>
        <dbReference type="Pfam" id="PF00668"/>
    </source>
</evidence>
<proteinExistence type="predicted"/>
<organism evidence="5 6">
    <name type="scientific">Entomortierella chlamydospora</name>
    <dbReference type="NCBI Taxonomy" id="101097"/>
    <lineage>
        <taxon>Eukaryota</taxon>
        <taxon>Fungi</taxon>
        <taxon>Fungi incertae sedis</taxon>
        <taxon>Mucoromycota</taxon>
        <taxon>Mortierellomycotina</taxon>
        <taxon>Mortierellomycetes</taxon>
        <taxon>Mortierellales</taxon>
        <taxon>Mortierellaceae</taxon>
        <taxon>Entomortierella</taxon>
    </lineage>
</organism>
<dbReference type="AlphaFoldDB" id="A0A9P6ME45"/>
<dbReference type="InterPro" id="IPR001242">
    <property type="entry name" value="Condensation_dom"/>
</dbReference>
<dbReference type="PROSITE" id="PS00455">
    <property type="entry name" value="AMP_BINDING"/>
    <property type="match status" value="1"/>
</dbReference>
<accession>A0A9P6ME45</accession>
<dbReference type="PRINTS" id="PR00154">
    <property type="entry name" value="AMPBINDING"/>
</dbReference>
<gene>
    <name evidence="5" type="ORF">BGZ80_007824</name>
</gene>
<evidence type="ECO:0000256" key="1">
    <source>
        <dbReference type="ARBA" id="ARBA00022450"/>
    </source>
</evidence>
<dbReference type="GO" id="GO:0043041">
    <property type="term" value="P:amino acid activation for nonribosomal peptide biosynthetic process"/>
    <property type="evidence" value="ECO:0007669"/>
    <property type="project" value="TreeGrafter"/>
</dbReference>
<keyword evidence="2" id="KW-0597">Phosphoprotein</keyword>
<dbReference type="PANTHER" id="PTHR45527:SF1">
    <property type="entry name" value="FATTY ACID SYNTHASE"/>
    <property type="match status" value="1"/>
</dbReference>
<dbReference type="SUPFAM" id="SSF52777">
    <property type="entry name" value="CoA-dependent acyltransferases"/>
    <property type="match status" value="1"/>
</dbReference>
<evidence type="ECO:0000313" key="5">
    <source>
        <dbReference type="EMBL" id="KAF9994385.1"/>
    </source>
</evidence>
<evidence type="ECO:0000259" key="3">
    <source>
        <dbReference type="Pfam" id="PF00501"/>
    </source>
</evidence>
<sequence>IVLSRLSVEDSIVIGVGHVDETDLSSNALPVQIDLSGEPNTLQLLERVEHAVAVAAARLSVKVDGNTIPAEKTDIAPYQAAFYSHNGLSQSPADYVSVECDLEVHLLQDKENAAVSIYYATALFNKETVERYAGYLKAVLANMVANGGHSVTTFDIMSPVEKTLLLETWNKTATEFPADHCIHQLFEQRVEKAPNNVAVIHGEHVLTYLELNCRANGLARQFVEADPKAPVERQAFIAKDSAAVLLVTDVKTEIPSLLNLPVLRIDADNLPSLEINVGSLRPSTSAQDTAYIMYTSGSTGLPKGVMVSHCGIARLVINNGFTDIGPDDSVAFSTNPSFDPSTFDVWAALVNGARMVIIDNDTYLDAHRLAEALSHYQ</sequence>
<dbReference type="InterPro" id="IPR020845">
    <property type="entry name" value="AMP-binding_CS"/>
</dbReference>
<dbReference type="Pfam" id="PF00668">
    <property type="entry name" value="Condensation"/>
    <property type="match status" value="1"/>
</dbReference>
<dbReference type="PANTHER" id="PTHR45527">
    <property type="entry name" value="NONRIBOSOMAL PEPTIDE SYNTHETASE"/>
    <property type="match status" value="1"/>
</dbReference>
<dbReference type="InterPro" id="IPR020459">
    <property type="entry name" value="AMP-binding"/>
</dbReference>
<dbReference type="GO" id="GO:0003824">
    <property type="term" value="F:catalytic activity"/>
    <property type="evidence" value="ECO:0007669"/>
    <property type="project" value="InterPro"/>
</dbReference>
<feature type="non-terminal residue" evidence="5">
    <location>
        <position position="1"/>
    </location>
</feature>
<feature type="domain" description="AMP-dependent synthetase/ligase" evidence="3">
    <location>
        <begin position="223"/>
        <end position="376"/>
    </location>
</feature>
<dbReference type="InterPro" id="IPR000873">
    <property type="entry name" value="AMP-dep_synth/lig_dom"/>
</dbReference>
<dbReference type="Pfam" id="PF00501">
    <property type="entry name" value="AMP-binding"/>
    <property type="match status" value="1"/>
</dbReference>
<evidence type="ECO:0000256" key="2">
    <source>
        <dbReference type="ARBA" id="ARBA00022553"/>
    </source>
</evidence>
<dbReference type="SUPFAM" id="SSF56801">
    <property type="entry name" value="Acetyl-CoA synthetase-like"/>
    <property type="match status" value="1"/>
</dbReference>
<dbReference type="Gene3D" id="3.30.559.30">
    <property type="entry name" value="Nonribosomal peptide synthetase, condensation domain"/>
    <property type="match status" value="1"/>
</dbReference>
<reference evidence="5" key="1">
    <citation type="journal article" date="2020" name="Fungal Divers.">
        <title>Resolving the Mortierellaceae phylogeny through synthesis of multi-gene phylogenetics and phylogenomics.</title>
        <authorList>
            <person name="Vandepol N."/>
            <person name="Liber J."/>
            <person name="Desiro A."/>
            <person name="Na H."/>
            <person name="Kennedy M."/>
            <person name="Barry K."/>
            <person name="Grigoriev I.V."/>
            <person name="Miller A.N."/>
            <person name="O'Donnell K."/>
            <person name="Stajich J.E."/>
            <person name="Bonito G."/>
        </authorList>
    </citation>
    <scope>NUCLEOTIDE SEQUENCE</scope>
    <source>
        <strain evidence="5">NRRL 2769</strain>
    </source>
</reference>
<dbReference type="EMBL" id="JAAAID010004081">
    <property type="protein sequence ID" value="KAF9994385.1"/>
    <property type="molecule type" value="Genomic_DNA"/>
</dbReference>